<evidence type="ECO:0000256" key="8">
    <source>
        <dbReference type="ARBA" id="ARBA00023002"/>
    </source>
</evidence>
<dbReference type="Gene3D" id="3.50.50.60">
    <property type="entry name" value="FAD/NAD(P)-binding domain"/>
    <property type="match status" value="1"/>
</dbReference>
<feature type="transmembrane region" description="Helical" evidence="11">
    <location>
        <begin position="785"/>
        <end position="807"/>
    </location>
</feature>
<evidence type="ECO:0000256" key="7">
    <source>
        <dbReference type="ARBA" id="ARBA00022989"/>
    </source>
</evidence>
<comment type="caution">
    <text evidence="13">The sequence shown here is derived from an EMBL/GenBank/DDBJ whole genome shotgun (WGS) entry which is preliminary data.</text>
</comment>
<gene>
    <name evidence="13" type="ORF">FPHYL_4108</name>
</gene>
<accession>A0A8H5K1Q1</accession>
<feature type="transmembrane region" description="Helical" evidence="11">
    <location>
        <begin position="859"/>
        <end position="877"/>
    </location>
</feature>
<feature type="transmembrane region" description="Helical" evidence="11">
    <location>
        <begin position="1055"/>
        <end position="1071"/>
    </location>
</feature>
<comment type="cofactor">
    <cofactor evidence="1">
        <name>FAD</name>
        <dbReference type="ChEBI" id="CHEBI:57692"/>
    </cofactor>
</comment>
<feature type="transmembrane region" description="Helical" evidence="11">
    <location>
        <begin position="546"/>
        <end position="571"/>
    </location>
</feature>
<keyword evidence="9" id="KW-0503">Monooxygenase</keyword>
<feature type="transmembrane region" description="Helical" evidence="11">
    <location>
        <begin position="949"/>
        <end position="969"/>
    </location>
</feature>
<dbReference type="GO" id="GO:0016020">
    <property type="term" value="C:membrane"/>
    <property type="evidence" value="ECO:0007669"/>
    <property type="project" value="UniProtKB-SubCell"/>
</dbReference>
<dbReference type="AlphaFoldDB" id="A0A8H5K1Q1"/>
<evidence type="ECO:0000256" key="4">
    <source>
        <dbReference type="ARBA" id="ARBA00022630"/>
    </source>
</evidence>
<keyword evidence="7 11" id="KW-1133">Transmembrane helix</keyword>
<feature type="transmembrane region" description="Helical" evidence="11">
    <location>
        <begin position="662"/>
        <end position="682"/>
    </location>
</feature>
<reference evidence="13 14" key="1">
    <citation type="submission" date="2020-05" db="EMBL/GenBank/DDBJ databases">
        <title>Identification and distribution of gene clusters putatively required for synthesis of sphingolipid metabolism inhibitors in phylogenetically diverse species of the filamentous fungus Fusarium.</title>
        <authorList>
            <person name="Kim H.-S."/>
            <person name="Busman M."/>
            <person name="Brown D.W."/>
            <person name="Divon H."/>
            <person name="Uhlig S."/>
            <person name="Proctor R.H."/>
        </authorList>
    </citation>
    <scope>NUCLEOTIDE SEQUENCE [LARGE SCALE GENOMIC DNA]</scope>
    <source>
        <strain evidence="13 14">NRRL 13617</strain>
    </source>
</reference>
<feature type="transmembrane region" description="Helical" evidence="11">
    <location>
        <begin position="451"/>
        <end position="472"/>
    </location>
</feature>
<dbReference type="PRINTS" id="PR00420">
    <property type="entry name" value="RNGMNOXGNASE"/>
</dbReference>
<feature type="domain" description="FAD-binding" evidence="12">
    <location>
        <begin position="8"/>
        <end position="352"/>
    </location>
</feature>
<dbReference type="CDD" id="cd06174">
    <property type="entry name" value="MFS"/>
    <property type="match status" value="1"/>
</dbReference>
<keyword evidence="10 11" id="KW-0472">Membrane</keyword>
<feature type="transmembrane region" description="Helical" evidence="11">
    <location>
        <begin position="915"/>
        <end position="937"/>
    </location>
</feature>
<dbReference type="SUPFAM" id="SSF51905">
    <property type="entry name" value="FAD/NAD(P)-binding domain"/>
    <property type="match status" value="1"/>
</dbReference>
<feature type="transmembrane region" description="Helical" evidence="11">
    <location>
        <begin position="1230"/>
        <end position="1254"/>
    </location>
</feature>
<evidence type="ECO:0000259" key="12">
    <source>
        <dbReference type="Pfam" id="PF01494"/>
    </source>
</evidence>
<evidence type="ECO:0000256" key="10">
    <source>
        <dbReference type="ARBA" id="ARBA00023136"/>
    </source>
</evidence>
<name>A0A8H5K1Q1_9HYPO</name>
<evidence type="ECO:0000256" key="5">
    <source>
        <dbReference type="ARBA" id="ARBA00022692"/>
    </source>
</evidence>
<proteinExistence type="inferred from homology"/>
<evidence type="ECO:0000256" key="11">
    <source>
        <dbReference type="SAM" id="Phobius"/>
    </source>
</evidence>
<dbReference type="InterPro" id="IPR036188">
    <property type="entry name" value="FAD/NAD-bd_sf"/>
</dbReference>
<dbReference type="EMBL" id="JAAOAQ010000126">
    <property type="protein sequence ID" value="KAF5565707.1"/>
    <property type="molecule type" value="Genomic_DNA"/>
</dbReference>
<feature type="transmembrane region" description="Helical" evidence="11">
    <location>
        <begin position="1201"/>
        <end position="1224"/>
    </location>
</feature>
<evidence type="ECO:0000313" key="13">
    <source>
        <dbReference type="EMBL" id="KAF5565707.1"/>
    </source>
</evidence>
<evidence type="ECO:0000256" key="9">
    <source>
        <dbReference type="ARBA" id="ARBA00023033"/>
    </source>
</evidence>
<keyword evidence="6" id="KW-0274">FAD</keyword>
<feature type="transmembrane region" description="Helical" evidence="11">
    <location>
        <begin position="1091"/>
        <end position="1114"/>
    </location>
</feature>
<keyword evidence="8" id="KW-0560">Oxidoreductase</keyword>
<organism evidence="13 14">
    <name type="scientific">Fusarium phyllophilum</name>
    <dbReference type="NCBI Taxonomy" id="47803"/>
    <lineage>
        <taxon>Eukaryota</taxon>
        <taxon>Fungi</taxon>
        <taxon>Dikarya</taxon>
        <taxon>Ascomycota</taxon>
        <taxon>Pezizomycotina</taxon>
        <taxon>Sordariomycetes</taxon>
        <taxon>Hypocreomycetidae</taxon>
        <taxon>Hypocreales</taxon>
        <taxon>Nectriaceae</taxon>
        <taxon>Fusarium</taxon>
        <taxon>Fusarium fujikuroi species complex</taxon>
    </lineage>
</organism>
<keyword evidence="5 11" id="KW-0812">Transmembrane</keyword>
<feature type="transmembrane region" description="Helical" evidence="11">
    <location>
        <begin position="975"/>
        <end position="992"/>
    </location>
</feature>
<feature type="transmembrane region" description="Helical" evidence="11">
    <location>
        <begin position="1160"/>
        <end position="1181"/>
    </location>
</feature>
<evidence type="ECO:0000313" key="14">
    <source>
        <dbReference type="Proteomes" id="UP000582016"/>
    </source>
</evidence>
<protein>
    <submittedName>
        <fullName evidence="13">Zeaxanthin epoxidase chloroplastic</fullName>
    </submittedName>
</protein>
<sequence>MADKHPFRVVIVGASVTGLSLANMLQANGIDFLVLEAYPTVAPQVGASIGLLPHGNRILDQLGLYEKIMEIAPPIQVFNFRDTGGHILARHREMDERIIERHGYPMVFLDRQMLLKVLYNNIKDKSKILTNKRVVRTELVNGGVHAVTSDGTTIAGDILVGADGVHSTVRSQMWKLSGRLSPGFFDPNEHEAPPCENSCIFGISNPCPGINPGDLHCVFRKSSSYLVTGGPQGRVYWFRFQKLQEKVHGSAIPRYSEKDLKKALSESADDNILPDLKFSTLIDNKVSAVMTPLVEYIYKQWHFDRIMILGDSAHKFHAVGGQGGNAAIESAALLTNNLVKALKRSPSRRLTTVQVESMFADVQSRRKPRLALNHRYSHNRANTEALDTPLKKIMAIHLLPLVDEQVVTLGYCSQHPGGEVLDMLPVQHHESLIPYKQELLCEPMSRGSIQWVLILAYMIFGVVAVSAGRYGLTSADGFASDNYPETIIGNRSASYEFALSSVAMAWVSSFEPVKFYELGHLIQPVVIIMIEGYRGRNKLTPLGLPVLWLMLIQYAGIGVAMPLYYLVYTLISDAEFYWWPLRRFVPLRHARHILSAYVMSEAIHFGLVLSTTHLPKWMQAAKSFWPLLVPVLVGMSGSFGSHQTAPKPNKTLKVELKVLDRIYLAAGIFGTLCHWFAITQVVRNADLKMIPNFSRPTILDESLHILATQQGGLFVYFLVSYVWTVQAVWDLNRVGRANMDLFPASLWILLAFGNNTLKFSQSQNMEEHARQLSPMPASRGSHRRVAPVISVLTLCLFVNLSMSLYQLPSNRLIERRLCIDYYRQNDPSRIQPGGSVDEKFCKIREIEKDLGRIQGVMETLWVAGDFVMTIPLSFLAEKCGRRAILRLNLLSRSFMLLWAIIVGSFDTLLPTKAIVAGPVLSVLGGDCVFNSLTYGLVSNLTDDHVQRAIYFGYMSSVSYVVALLGPALASSTMTLSLWLPFWLGIFLLSLAVPTIQMLPTQGTTDEGTDGDAESQHEPLLSSPRIKARSHREPLLQSVIKRLQTIKTIIVSHPKNFSLLLFSFMLTSLASSDTKLLVQYISARYKWTFASAGYLLSGKAIVNFTLLTIVIPKLLRSARQERQEDTAEVADKSNIRNAMYCLVASVFGALGIAIASELWMLIPSMFVYALGSPLPIFTLSLLKSPVISPPHSSDSSDPEPHIFSIVMLVKTVGSLLGAPLMAALWVRGLGIGGMALGMPFFVSQACYAVAIWVFVNIEVDRDVLAAAERRRRNRD</sequence>
<dbReference type="GO" id="GO:0071949">
    <property type="term" value="F:FAD binding"/>
    <property type="evidence" value="ECO:0007669"/>
    <property type="project" value="InterPro"/>
</dbReference>
<dbReference type="InterPro" id="IPR036259">
    <property type="entry name" value="MFS_trans_sf"/>
</dbReference>
<dbReference type="InterPro" id="IPR050562">
    <property type="entry name" value="FAD_mOase_fung"/>
</dbReference>
<feature type="transmembrane region" description="Helical" evidence="11">
    <location>
        <begin position="1134"/>
        <end position="1154"/>
    </location>
</feature>
<evidence type="ECO:0000256" key="2">
    <source>
        <dbReference type="ARBA" id="ARBA00004370"/>
    </source>
</evidence>
<dbReference type="OrthoDB" id="10029326at2759"/>
<dbReference type="InterPro" id="IPR002938">
    <property type="entry name" value="FAD-bd"/>
</dbReference>
<dbReference type="Gene3D" id="1.20.1250.20">
    <property type="entry name" value="MFS general substrate transporter like domains"/>
    <property type="match status" value="1"/>
</dbReference>
<feature type="transmembrane region" description="Helical" evidence="11">
    <location>
        <begin position="591"/>
        <end position="612"/>
    </location>
</feature>
<dbReference type="Pfam" id="PF01494">
    <property type="entry name" value="FAD_binding_3"/>
    <property type="match status" value="1"/>
</dbReference>
<feature type="transmembrane region" description="Helical" evidence="11">
    <location>
        <begin position="889"/>
        <end position="909"/>
    </location>
</feature>
<feature type="transmembrane region" description="Helical" evidence="11">
    <location>
        <begin position="624"/>
        <end position="642"/>
    </location>
</feature>
<comment type="subcellular location">
    <subcellularLocation>
        <location evidence="2">Membrane</location>
    </subcellularLocation>
</comment>
<comment type="similarity">
    <text evidence="3">Belongs to the paxM FAD-dependent monooxygenase family.</text>
</comment>
<dbReference type="PANTHER" id="PTHR47356:SF2">
    <property type="entry name" value="FAD-BINDING DOMAIN-CONTAINING PROTEIN-RELATED"/>
    <property type="match status" value="1"/>
</dbReference>
<keyword evidence="4" id="KW-0285">Flavoprotein</keyword>
<keyword evidence="14" id="KW-1185">Reference proteome</keyword>
<evidence type="ECO:0000256" key="3">
    <source>
        <dbReference type="ARBA" id="ARBA00007992"/>
    </source>
</evidence>
<dbReference type="Proteomes" id="UP000582016">
    <property type="component" value="Unassembled WGS sequence"/>
</dbReference>
<dbReference type="GO" id="GO:0004497">
    <property type="term" value="F:monooxygenase activity"/>
    <property type="evidence" value="ECO:0007669"/>
    <property type="project" value="UniProtKB-KW"/>
</dbReference>
<evidence type="ECO:0000256" key="6">
    <source>
        <dbReference type="ARBA" id="ARBA00022827"/>
    </source>
</evidence>
<feature type="transmembrane region" description="Helical" evidence="11">
    <location>
        <begin position="703"/>
        <end position="729"/>
    </location>
</feature>
<dbReference type="SUPFAM" id="SSF103473">
    <property type="entry name" value="MFS general substrate transporter"/>
    <property type="match status" value="1"/>
</dbReference>
<dbReference type="PANTHER" id="PTHR47356">
    <property type="entry name" value="FAD-DEPENDENT MONOOXYGENASE ASQG-RELATED"/>
    <property type="match status" value="1"/>
</dbReference>
<evidence type="ECO:0000256" key="1">
    <source>
        <dbReference type="ARBA" id="ARBA00001974"/>
    </source>
</evidence>